<reference evidence="7" key="1">
    <citation type="submission" date="2020-11" db="EMBL/GenBank/DDBJ databases">
        <authorList>
            <consortium name="DOE Joint Genome Institute"/>
            <person name="Ahrendt S."/>
            <person name="Riley R."/>
            <person name="Andreopoulos W."/>
            <person name="Labutti K."/>
            <person name="Pangilinan J."/>
            <person name="Ruiz-Duenas F.J."/>
            <person name="Barrasa J.M."/>
            <person name="Sanchez-Garcia M."/>
            <person name="Camarero S."/>
            <person name="Miyauchi S."/>
            <person name="Serrano A."/>
            <person name="Linde D."/>
            <person name="Babiker R."/>
            <person name="Drula E."/>
            <person name="Ayuso-Fernandez I."/>
            <person name="Pacheco R."/>
            <person name="Padilla G."/>
            <person name="Ferreira P."/>
            <person name="Barriuso J."/>
            <person name="Kellner H."/>
            <person name="Castanera R."/>
            <person name="Alfaro M."/>
            <person name="Ramirez L."/>
            <person name="Pisabarro A.G."/>
            <person name="Kuo A."/>
            <person name="Tritt A."/>
            <person name="Lipzen A."/>
            <person name="He G."/>
            <person name="Yan M."/>
            <person name="Ng V."/>
            <person name="Cullen D."/>
            <person name="Martin F."/>
            <person name="Rosso M.-N."/>
            <person name="Henrissat B."/>
            <person name="Hibbett D."/>
            <person name="Martinez A.T."/>
            <person name="Grigoriev I.V."/>
        </authorList>
    </citation>
    <scope>NUCLEOTIDE SEQUENCE</scope>
    <source>
        <strain evidence="7">CIRM-BRFM 674</strain>
    </source>
</reference>
<evidence type="ECO:0000256" key="6">
    <source>
        <dbReference type="PROSITE-ProRule" id="PRU00221"/>
    </source>
</evidence>
<dbReference type="EMBL" id="MU155146">
    <property type="protein sequence ID" value="KAF9484166.1"/>
    <property type="molecule type" value="Genomic_DNA"/>
</dbReference>
<keyword evidence="3" id="KW-0677">Repeat</keyword>
<evidence type="ECO:0000256" key="3">
    <source>
        <dbReference type="ARBA" id="ARBA00022737"/>
    </source>
</evidence>
<evidence type="ECO:0000256" key="1">
    <source>
        <dbReference type="ARBA" id="ARBA00022574"/>
    </source>
</evidence>
<evidence type="ECO:0000256" key="4">
    <source>
        <dbReference type="ARBA" id="ARBA00022776"/>
    </source>
</evidence>
<dbReference type="PANTHER" id="PTHR19918:SF8">
    <property type="entry name" value="FI02843P"/>
    <property type="match status" value="1"/>
</dbReference>
<feature type="repeat" description="WD" evidence="6">
    <location>
        <begin position="139"/>
        <end position="172"/>
    </location>
</feature>
<dbReference type="GO" id="GO:1905786">
    <property type="term" value="P:positive regulation of anaphase-promoting complex-dependent catabolic process"/>
    <property type="evidence" value="ECO:0007669"/>
    <property type="project" value="TreeGrafter"/>
</dbReference>
<dbReference type="GO" id="GO:0010997">
    <property type="term" value="F:anaphase-promoting complex binding"/>
    <property type="evidence" value="ECO:0007669"/>
    <property type="project" value="InterPro"/>
</dbReference>
<keyword evidence="8" id="KW-1185">Reference proteome</keyword>
<gene>
    <name evidence="7" type="ORF">BDN70DRAFT_798192</name>
</gene>
<accession>A0A9P5ZB42</accession>
<evidence type="ECO:0000313" key="8">
    <source>
        <dbReference type="Proteomes" id="UP000807469"/>
    </source>
</evidence>
<keyword evidence="5" id="KW-0131">Cell cycle</keyword>
<evidence type="ECO:0000256" key="5">
    <source>
        <dbReference type="ARBA" id="ARBA00023306"/>
    </source>
</evidence>
<dbReference type="InterPro" id="IPR033010">
    <property type="entry name" value="Cdc20/Fizzy"/>
</dbReference>
<dbReference type="OrthoDB" id="10263272at2759"/>
<dbReference type="SUPFAM" id="SSF50978">
    <property type="entry name" value="WD40 repeat-like"/>
    <property type="match status" value="1"/>
</dbReference>
<protein>
    <submittedName>
        <fullName evidence="7">WD40 repeat-like protein</fullName>
    </submittedName>
</protein>
<dbReference type="SMART" id="SM00320">
    <property type="entry name" value="WD40"/>
    <property type="match status" value="4"/>
</dbReference>
<dbReference type="PANTHER" id="PTHR19918">
    <property type="entry name" value="CELL DIVISION CYCLE 20 CDC20 FIZZY -RELATED"/>
    <property type="match status" value="1"/>
</dbReference>
<evidence type="ECO:0000313" key="7">
    <source>
        <dbReference type="EMBL" id="KAF9484166.1"/>
    </source>
</evidence>
<proteinExistence type="predicted"/>
<dbReference type="PROSITE" id="PS50082">
    <property type="entry name" value="WD_REPEATS_2"/>
    <property type="match status" value="1"/>
</dbReference>
<dbReference type="Gene3D" id="2.130.10.10">
    <property type="entry name" value="YVTN repeat-like/Quinoprotein amine dehydrogenase"/>
    <property type="match status" value="1"/>
</dbReference>
<dbReference type="GO" id="GO:0051301">
    <property type="term" value="P:cell division"/>
    <property type="evidence" value="ECO:0007669"/>
    <property type="project" value="UniProtKB-KW"/>
</dbReference>
<sequence length="356" mass="39316">MTIDYSLPDASSEVKARLLTCSPTSVVYFTRGNRVHHKNISTNSDVSQLCKYSEKLGNIRVLESGGISQANTLAIGSSKGYIHLWDVNARKVTVSWCATKEITALAWNGPILSVGGIKGSIRHYDTRLPATKMREQAHLARHRGRVTCLKWNEDGRFLASGDVSGKVHCWELGQNVPLNVGETVTRRKQIQHDGRITAIAWAPWEPKLFATGDDKGIMRLWLSNDKNPGSNAVSPGKVEIGAAITGIHFSPQCQEILTTHAEKTPEPPTEGYGPRKPQVENSITIHMHPSMRHGLTYHLPGEQTAPIGDSVLDGTGTKLIVAVPSTNKIEVCTAWAKRKELKKQQSFTDRQYSRIR</sequence>
<comment type="caution">
    <text evidence="7">The sequence shown here is derived from an EMBL/GenBank/DDBJ whole genome shotgun (WGS) entry which is preliminary data.</text>
</comment>
<organism evidence="7 8">
    <name type="scientific">Pholiota conissans</name>
    <dbReference type="NCBI Taxonomy" id="109636"/>
    <lineage>
        <taxon>Eukaryota</taxon>
        <taxon>Fungi</taxon>
        <taxon>Dikarya</taxon>
        <taxon>Basidiomycota</taxon>
        <taxon>Agaricomycotina</taxon>
        <taxon>Agaricomycetes</taxon>
        <taxon>Agaricomycetidae</taxon>
        <taxon>Agaricales</taxon>
        <taxon>Agaricineae</taxon>
        <taxon>Strophariaceae</taxon>
        <taxon>Pholiota</taxon>
    </lineage>
</organism>
<dbReference type="AlphaFoldDB" id="A0A9P5ZB42"/>
<dbReference type="GO" id="GO:0005680">
    <property type="term" value="C:anaphase-promoting complex"/>
    <property type="evidence" value="ECO:0007669"/>
    <property type="project" value="TreeGrafter"/>
</dbReference>
<dbReference type="InterPro" id="IPR015943">
    <property type="entry name" value="WD40/YVTN_repeat-like_dom_sf"/>
</dbReference>
<name>A0A9P5ZB42_9AGAR</name>
<dbReference type="PROSITE" id="PS50294">
    <property type="entry name" value="WD_REPEATS_REGION"/>
    <property type="match status" value="1"/>
</dbReference>
<dbReference type="InterPro" id="IPR001680">
    <property type="entry name" value="WD40_rpt"/>
</dbReference>
<dbReference type="GO" id="GO:0031145">
    <property type="term" value="P:anaphase-promoting complex-dependent catabolic process"/>
    <property type="evidence" value="ECO:0007669"/>
    <property type="project" value="TreeGrafter"/>
</dbReference>
<keyword evidence="2" id="KW-0132">Cell division</keyword>
<keyword evidence="4" id="KW-0498">Mitosis</keyword>
<keyword evidence="1 6" id="KW-0853">WD repeat</keyword>
<dbReference type="Pfam" id="PF00400">
    <property type="entry name" value="WD40"/>
    <property type="match status" value="1"/>
</dbReference>
<dbReference type="InterPro" id="IPR036322">
    <property type="entry name" value="WD40_repeat_dom_sf"/>
</dbReference>
<dbReference type="Proteomes" id="UP000807469">
    <property type="component" value="Unassembled WGS sequence"/>
</dbReference>
<dbReference type="GO" id="GO:1990757">
    <property type="term" value="F:ubiquitin ligase activator activity"/>
    <property type="evidence" value="ECO:0007669"/>
    <property type="project" value="TreeGrafter"/>
</dbReference>
<evidence type="ECO:0000256" key="2">
    <source>
        <dbReference type="ARBA" id="ARBA00022618"/>
    </source>
</evidence>